<dbReference type="RefSeq" id="WP_115227925.1">
    <property type="nucleotide sequence ID" value="NZ_CAWOLO010000025.1"/>
</dbReference>
<dbReference type="AlphaFoldDB" id="A0A377QAK9"/>
<sequence>MQFKNIKALLAWAFQIECSAGIKIATYGEQTGAGFGAMSMEDQRYQAAMVLAKVGRLCVEERAALWALHLQRDTEMIYLATKLPSKFGRSTDVELVRKWATSEGPSCRELGKRHLVGHVTAYRYEIEVFKRLNMLMHAAYERLETQHKCLLERCMYGSEEYCEAV</sequence>
<gene>
    <name evidence="2" type="ORF">EV682_12532</name>
    <name evidence="1" type="ORF">NCTC11159_02822</name>
</gene>
<accession>A0A377QAK9</accession>
<dbReference type="Proteomes" id="UP000255108">
    <property type="component" value="Unassembled WGS sequence"/>
</dbReference>
<evidence type="ECO:0000313" key="4">
    <source>
        <dbReference type="Proteomes" id="UP000295794"/>
    </source>
</evidence>
<evidence type="ECO:0000313" key="3">
    <source>
        <dbReference type="Proteomes" id="UP000255108"/>
    </source>
</evidence>
<name>A0A377QAK9_9NEIS</name>
<protein>
    <submittedName>
        <fullName evidence="1">Uncharacterized protein</fullName>
    </submittedName>
</protein>
<dbReference type="EMBL" id="SMBT01000025">
    <property type="protein sequence ID" value="TCU81229.1"/>
    <property type="molecule type" value="Genomic_DNA"/>
</dbReference>
<reference evidence="1 3" key="1">
    <citation type="submission" date="2018-06" db="EMBL/GenBank/DDBJ databases">
        <authorList>
            <consortium name="Pathogen Informatics"/>
            <person name="Doyle S."/>
        </authorList>
    </citation>
    <scope>NUCLEOTIDE SEQUENCE [LARGE SCALE GENOMIC DNA]</scope>
    <source>
        <strain evidence="1 3">NCTC11159</strain>
    </source>
</reference>
<reference evidence="2 4" key="2">
    <citation type="submission" date="2019-03" db="EMBL/GenBank/DDBJ databases">
        <title>Genomic Encyclopedia of Type Strains, Phase IV (KMG-IV): sequencing the most valuable type-strain genomes for metagenomic binning, comparative biology and taxonomic classification.</title>
        <authorList>
            <person name="Goeker M."/>
        </authorList>
    </citation>
    <scope>NUCLEOTIDE SEQUENCE [LARGE SCALE GENOMIC DNA]</scope>
    <source>
        <strain evidence="2 4">DSM 3764</strain>
    </source>
</reference>
<organism evidence="1 3">
    <name type="scientific">Iodobacter fluviatilis</name>
    <dbReference type="NCBI Taxonomy" id="537"/>
    <lineage>
        <taxon>Bacteria</taxon>
        <taxon>Pseudomonadati</taxon>
        <taxon>Pseudomonadota</taxon>
        <taxon>Betaproteobacteria</taxon>
        <taxon>Neisseriales</taxon>
        <taxon>Chitinibacteraceae</taxon>
        <taxon>Iodobacter</taxon>
    </lineage>
</organism>
<evidence type="ECO:0000313" key="1">
    <source>
        <dbReference type="EMBL" id="STQ91745.1"/>
    </source>
</evidence>
<evidence type="ECO:0000313" key="2">
    <source>
        <dbReference type="EMBL" id="TCU81229.1"/>
    </source>
</evidence>
<dbReference type="OrthoDB" id="8591145at2"/>
<proteinExistence type="predicted"/>
<keyword evidence="4" id="KW-1185">Reference proteome</keyword>
<dbReference type="EMBL" id="UGHR01000001">
    <property type="protein sequence ID" value="STQ91745.1"/>
    <property type="molecule type" value="Genomic_DNA"/>
</dbReference>
<dbReference type="Proteomes" id="UP000295794">
    <property type="component" value="Unassembled WGS sequence"/>
</dbReference>